<proteinExistence type="predicted"/>
<gene>
    <name evidence="1" type="ORF">DMY87_23410</name>
</gene>
<organism evidence="1 2">
    <name type="scientific">Rhizobium wuzhouense</name>
    <dbReference type="NCBI Taxonomy" id="1986026"/>
    <lineage>
        <taxon>Bacteria</taxon>
        <taxon>Pseudomonadati</taxon>
        <taxon>Pseudomonadota</taxon>
        <taxon>Alphaproteobacteria</taxon>
        <taxon>Hyphomicrobiales</taxon>
        <taxon>Rhizobiaceae</taxon>
        <taxon>Rhizobium/Agrobacterium group</taxon>
        <taxon>Rhizobium</taxon>
    </lineage>
</organism>
<accession>A0ABX5NJV1</accession>
<name>A0ABX5NJV1_9HYPH</name>
<evidence type="ECO:0000313" key="2">
    <source>
        <dbReference type="Proteomes" id="UP000247536"/>
    </source>
</evidence>
<protein>
    <recommendedName>
        <fullName evidence="3">Response regulator</fullName>
    </recommendedName>
</protein>
<dbReference type="EMBL" id="QJRY01000014">
    <property type="protein sequence ID" value="PYB69687.1"/>
    <property type="molecule type" value="Genomic_DNA"/>
</dbReference>
<dbReference type="SUPFAM" id="SSF52172">
    <property type="entry name" value="CheY-like"/>
    <property type="match status" value="1"/>
</dbReference>
<comment type="caution">
    <text evidence="1">The sequence shown here is derived from an EMBL/GenBank/DDBJ whole genome shotgun (WGS) entry which is preliminary data.</text>
</comment>
<dbReference type="InterPro" id="IPR011006">
    <property type="entry name" value="CheY-like_superfamily"/>
</dbReference>
<dbReference type="Gene3D" id="3.40.50.2300">
    <property type="match status" value="1"/>
</dbReference>
<reference evidence="1 2" key="1">
    <citation type="submission" date="2018-06" db="EMBL/GenBank/DDBJ databases">
        <title>Rhizobium wuzhouense sp. nov., isolated from roots of Oryza officinalis.</title>
        <authorList>
            <person name="Yuan T."/>
        </authorList>
    </citation>
    <scope>NUCLEOTIDE SEQUENCE [LARGE SCALE GENOMIC DNA]</scope>
    <source>
        <strain evidence="1 2">W44</strain>
    </source>
</reference>
<evidence type="ECO:0008006" key="3">
    <source>
        <dbReference type="Google" id="ProtNLM"/>
    </source>
</evidence>
<keyword evidence="2" id="KW-1185">Reference proteome</keyword>
<evidence type="ECO:0000313" key="1">
    <source>
        <dbReference type="EMBL" id="PYB69687.1"/>
    </source>
</evidence>
<dbReference type="Proteomes" id="UP000247536">
    <property type="component" value="Unassembled WGS sequence"/>
</dbReference>
<dbReference type="RefSeq" id="WP_110794062.1">
    <property type="nucleotide sequence ID" value="NZ_QJRY01000014.1"/>
</dbReference>
<sequence length="131" mass="13977">MPPAPLRILIADNQYLIAMEVERMLLETIACTVVITPLARLQDQLATSHFDVVVLDAAGTEQLNVSRANAISAAGAKPVFLSSYIDHGRNQSIVSLHPVVAKPPLPEPLAAAVLEAANRRTSDGESLLDNS</sequence>